<dbReference type="PANTHER" id="PTHR46910">
    <property type="entry name" value="TRANSCRIPTION FACTOR PDR1"/>
    <property type="match status" value="1"/>
</dbReference>
<protein>
    <recommendedName>
        <fullName evidence="5">Zn(2)-C6 fungal-type domain-containing protein</fullName>
    </recommendedName>
</protein>
<keyword evidence="1" id="KW-0479">Metal-binding</keyword>
<evidence type="ECO:0000256" key="4">
    <source>
        <dbReference type="SAM" id="MobiDB-lite"/>
    </source>
</evidence>
<dbReference type="PROSITE" id="PS00463">
    <property type="entry name" value="ZN2_CY6_FUNGAL_1"/>
    <property type="match status" value="1"/>
</dbReference>
<feature type="compositionally biased region" description="Acidic residues" evidence="4">
    <location>
        <begin position="951"/>
        <end position="965"/>
    </location>
</feature>
<evidence type="ECO:0000256" key="2">
    <source>
        <dbReference type="ARBA" id="ARBA00022833"/>
    </source>
</evidence>
<dbReference type="InterPro" id="IPR001138">
    <property type="entry name" value="Zn2Cys6_DnaBD"/>
</dbReference>
<dbReference type="Pfam" id="PF04082">
    <property type="entry name" value="Fungal_trans"/>
    <property type="match status" value="1"/>
</dbReference>
<sequence length="1332" mass="151771">MISPKNQTTNNKGNTNDSLNPGISPNTLNSVTYLQSHNPPSFNTNPTFSLNKTKNKRNSSVGATKNQDQKRKSASLEESSLPLLPTALTTTSSFESGYENIVNNNGGASAASFNDNDKNNSNAPQYQSCDRCRSKKIKCTYEKHSLNQCLSCKSASLECKNNDKLLRRSSPRGYTELLEETCRNLEIEIKRLKAMYETSKFQNFNHSSIEMPKVNALQNNNNNTNNQETEVSPNHLETGQFKVAVKSDFTTEEEESISNLKRESKMIQETNSFYQNQPVLDIKEPPGLTASKIIQNNQNSKGPFQNITLLVSLASPRSTMEVLFSTQLIAKIGLTFGFLNRECLYTSKLLSSLKDDFERLDEKNESFCVIGKLLNQNVDLKDINDFIGLFEFFFTIDNKLLSFQEIETLVNIYFDNWSTIVPIFLKLEFLKTFKKFQADYLKYKQNSSDNSFENRDTFTPINYKLFMCKLLVMIQMGLSSKNKPSHQLQNLIKLLIKNPIFHANNTSISSLQFLTLALHLFSSTSTQEQILYHLRSLNCMMVQQLRLHRCPQSIVNAQGHQSNIVHRRTRRLLFWSNYILDCLVSFQLGVPRLIKDDDSEVMLPFDEPLLEGVDSKVEPVGLQILKIGLIFGGVLDGLFKSFNKFEKTNELLKQEFLLENWYNNLPEQLSFEVNAEGNINLELLEIDLLETKNYGKFNLMFVYFFVKSMIHLTLVSVGGEFGKDFNTVDNNLEVGGGMIPQSKVDSYIKLHQYSEVLLHLISISYKMNYKIALPFFIPNLVVKFSLLGLERTLEYKKSCELFLQYRKLIETLVDQMTSFKKLDCKSVHGTVGSLSWYSIKLFDITLSLLLLVNTKESKETKEYFEKRVNQKVLKLIKKKASFYEDLLKAEVGINKMDEYNGGDDKFEKLHLDKQIKYDSASNTCTNSVNLLSNIEKMAAKPKRSKKNNGYCDDEDEEEEDGDDNGIEFKPVPMAQRLSIDNSKKKFKNVLVKKESSNELDDTDLEKYTMKWDGKVNTLTTVFKKDPVLSFGDLNHFFENSQIGINSMYQQNNQYYNPQPPLIKSVVNGANMRDKISPIRDFSATVTNSNNVMRQSGGSQYNQNSGQQTSYSNSSKTLSDKEEQNNQIPVTNKSMFSNVKHAVYNHHNNNNNNNNQNADGNKGKNESLQSPSTALLTRLSNNEPTSNKGGKNKDEQPFTKFDWTEPNNTNNNNVNNNIIVPSMSVNNVGLMNNIRQYSNHMSLSKENLLDFGFDDINMNFFTEDGNQNNTTNKKNGNAGMNEGNMNIETNNSFIFDGSMGLAQFLDMSYLNNNKRKTPDDGAVKQNNNKKLKK</sequence>
<dbReference type="Gene3D" id="4.10.240.10">
    <property type="entry name" value="Zn(2)-C6 fungal-type DNA-binding domain"/>
    <property type="match status" value="1"/>
</dbReference>
<keyword evidence="7" id="KW-1185">Reference proteome</keyword>
<dbReference type="OrthoDB" id="3972038at2759"/>
<comment type="caution">
    <text evidence="6">The sequence shown here is derived from an EMBL/GenBank/DDBJ whole genome shotgun (WGS) entry which is preliminary data.</text>
</comment>
<feature type="compositionally biased region" description="Low complexity" evidence="4">
    <location>
        <begin position="1137"/>
        <end position="1159"/>
    </location>
</feature>
<feature type="region of interest" description="Disordered" evidence="4">
    <location>
        <begin position="1313"/>
        <end position="1332"/>
    </location>
</feature>
<dbReference type="GO" id="GO:0003677">
    <property type="term" value="F:DNA binding"/>
    <property type="evidence" value="ECO:0007669"/>
    <property type="project" value="InterPro"/>
</dbReference>
<feature type="region of interest" description="Disordered" evidence="4">
    <location>
        <begin position="942"/>
        <end position="966"/>
    </location>
</feature>
<dbReference type="EMBL" id="LXPE01000154">
    <property type="protein sequence ID" value="OBA25299.1"/>
    <property type="molecule type" value="Genomic_DNA"/>
</dbReference>
<dbReference type="Pfam" id="PF00172">
    <property type="entry name" value="Zn_clus"/>
    <property type="match status" value="1"/>
</dbReference>
<feature type="region of interest" description="Disordered" evidence="4">
    <location>
        <begin position="1"/>
        <end position="81"/>
    </location>
</feature>
<dbReference type="SMART" id="SM00906">
    <property type="entry name" value="Fungal_trans"/>
    <property type="match status" value="1"/>
</dbReference>
<dbReference type="InterPro" id="IPR007219">
    <property type="entry name" value="XnlR_reg_dom"/>
</dbReference>
<dbReference type="SUPFAM" id="SSF57701">
    <property type="entry name" value="Zn2/Cys6 DNA-binding domain"/>
    <property type="match status" value="1"/>
</dbReference>
<keyword evidence="2" id="KW-0862">Zinc</keyword>
<accession>A0A1B7T981</accession>
<evidence type="ECO:0000313" key="7">
    <source>
        <dbReference type="Proteomes" id="UP000092321"/>
    </source>
</evidence>
<dbReference type="GO" id="GO:0006351">
    <property type="term" value="P:DNA-templated transcription"/>
    <property type="evidence" value="ECO:0007669"/>
    <property type="project" value="InterPro"/>
</dbReference>
<dbReference type="GO" id="GO:0008270">
    <property type="term" value="F:zinc ion binding"/>
    <property type="evidence" value="ECO:0007669"/>
    <property type="project" value="InterPro"/>
</dbReference>
<feature type="compositionally biased region" description="Polar residues" evidence="4">
    <location>
        <begin position="1165"/>
        <end position="1188"/>
    </location>
</feature>
<proteinExistence type="predicted"/>
<evidence type="ECO:0000256" key="3">
    <source>
        <dbReference type="ARBA" id="ARBA00023242"/>
    </source>
</evidence>
<feature type="compositionally biased region" description="Low complexity" evidence="4">
    <location>
        <begin position="1094"/>
        <end position="1114"/>
    </location>
</feature>
<feature type="compositionally biased region" description="Polar residues" evidence="4">
    <location>
        <begin position="17"/>
        <end position="66"/>
    </location>
</feature>
<dbReference type="PROSITE" id="PS50048">
    <property type="entry name" value="ZN2_CY6_FUNGAL_2"/>
    <property type="match status" value="1"/>
</dbReference>
<dbReference type="CDD" id="cd00067">
    <property type="entry name" value="GAL4"/>
    <property type="match status" value="1"/>
</dbReference>
<dbReference type="Proteomes" id="UP000092321">
    <property type="component" value="Unassembled WGS sequence"/>
</dbReference>
<dbReference type="InterPro" id="IPR050987">
    <property type="entry name" value="AtrR-like"/>
</dbReference>
<feature type="domain" description="Zn(2)-C6 fungal-type" evidence="5">
    <location>
        <begin position="128"/>
        <end position="161"/>
    </location>
</feature>
<dbReference type="SMART" id="SM00066">
    <property type="entry name" value="GAL4"/>
    <property type="match status" value="1"/>
</dbReference>
<reference evidence="7" key="1">
    <citation type="journal article" date="2016" name="Proc. Natl. Acad. Sci. U.S.A.">
        <title>Comparative genomics of biotechnologically important yeasts.</title>
        <authorList>
            <person name="Riley R."/>
            <person name="Haridas S."/>
            <person name="Wolfe K.H."/>
            <person name="Lopes M.R."/>
            <person name="Hittinger C.T."/>
            <person name="Goeker M."/>
            <person name="Salamov A.A."/>
            <person name="Wisecaver J.H."/>
            <person name="Long T.M."/>
            <person name="Calvey C.H."/>
            <person name="Aerts A.L."/>
            <person name="Barry K.W."/>
            <person name="Choi C."/>
            <person name="Clum A."/>
            <person name="Coughlan A.Y."/>
            <person name="Deshpande S."/>
            <person name="Douglass A.P."/>
            <person name="Hanson S.J."/>
            <person name="Klenk H.-P."/>
            <person name="LaButti K.M."/>
            <person name="Lapidus A."/>
            <person name="Lindquist E.A."/>
            <person name="Lipzen A.M."/>
            <person name="Meier-Kolthoff J.P."/>
            <person name="Ohm R.A."/>
            <person name="Otillar R.P."/>
            <person name="Pangilinan J.L."/>
            <person name="Peng Y."/>
            <person name="Rokas A."/>
            <person name="Rosa C.A."/>
            <person name="Scheuner C."/>
            <person name="Sibirny A.A."/>
            <person name="Slot J.C."/>
            <person name="Stielow J.B."/>
            <person name="Sun H."/>
            <person name="Kurtzman C.P."/>
            <person name="Blackwell M."/>
            <person name="Grigoriev I.V."/>
            <person name="Jeffries T.W."/>
        </authorList>
    </citation>
    <scope>NUCLEOTIDE SEQUENCE [LARGE SCALE GENOMIC DNA]</scope>
    <source>
        <strain evidence="7">NRRL Y-1626</strain>
    </source>
</reference>
<name>A0A1B7T981_9ASCO</name>
<evidence type="ECO:0000259" key="5">
    <source>
        <dbReference type="PROSITE" id="PS50048"/>
    </source>
</evidence>
<dbReference type="GO" id="GO:0045944">
    <property type="term" value="P:positive regulation of transcription by RNA polymerase II"/>
    <property type="evidence" value="ECO:0007669"/>
    <property type="project" value="UniProtKB-ARBA"/>
</dbReference>
<keyword evidence="3" id="KW-0539">Nucleus</keyword>
<evidence type="ECO:0000313" key="6">
    <source>
        <dbReference type="EMBL" id="OBA25299.1"/>
    </source>
</evidence>
<dbReference type="InterPro" id="IPR036864">
    <property type="entry name" value="Zn2-C6_fun-type_DNA-bd_sf"/>
</dbReference>
<organism evidence="6 7">
    <name type="scientific">Hanseniaspora valbyensis NRRL Y-1626</name>
    <dbReference type="NCBI Taxonomy" id="766949"/>
    <lineage>
        <taxon>Eukaryota</taxon>
        <taxon>Fungi</taxon>
        <taxon>Dikarya</taxon>
        <taxon>Ascomycota</taxon>
        <taxon>Saccharomycotina</taxon>
        <taxon>Saccharomycetes</taxon>
        <taxon>Saccharomycodales</taxon>
        <taxon>Saccharomycodaceae</taxon>
        <taxon>Hanseniaspora</taxon>
    </lineage>
</organism>
<evidence type="ECO:0000256" key="1">
    <source>
        <dbReference type="ARBA" id="ARBA00022723"/>
    </source>
</evidence>
<dbReference type="CDD" id="cd12148">
    <property type="entry name" value="fungal_TF_MHR"/>
    <property type="match status" value="1"/>
</dbReference>
<gene>
    <name evidence="6" type="ORF">HANVADRAFT_3895</name>
</gene>
<feature type="region of interest" description="Disordered" evidence="4">
    <location>
        <begin position="1089"/>
        <end position="1213"/>
    </location>
</feature>
<feature type="compositionally biased region" description="Low complexity" evidence="4">
    <location>
        <begin position="1"/>
        <end position="16"/>
    </location>
</feature>
<feature type="compositionally biased region" description="Polar residues" evidence="4">
    <location>
        <begin position="1124"/>
        <end position="1136"/>
    </location>
</feature>
<dbReference type="PANTHER" id="PTHR46910:SF12">
    <property type="entry name" value="REGULATORY PROTEIN CAT8"/>
    <property type="match status" value="1"/>
</dbReference>
<dbReference type="GO" id="GO:0000981">
    <property type="term" value="F:DNA-binding transcription factor activity, RNA polymerase II-specific"/>
    <property type="evidence" value="ECO:0007669"/>
    <property type="project" value="InterPro"/>
</dbReference>